<name>L0D7E3_SINAD</name>
<gene>
    <name evidence="3" type="ordered locus">Sinac_0302</name>
</gene>
<keyword evidence="1" id="KW-0812">Transmembrane</keyword>
<dbReference type="Gene3D" id="3.30.700.10">
    <property type="entry name" value="Glycoprotein, Type 4 Pilin"/>
    <property type="match status" value="1"/>
</dbReference>
<dbReference type="InterPro" id="IPR012902">
    <property type="entry name" value="N_methyl_site"/>
</dbReference>
<dbReference type="Pfam" id="PF07963">
    <property type="entry name" value="N_methyl"/>
    <property type="match status" value="1"/>
</dbReference>
<dbReference type="PANTHER" id="PTHR30093:SF2">
    <property type="entry name" value="TYPE II SECRETION SYSTEM PROTEIN H"/>
    <property type="match status" value="1"/>
</dbReference>
<dbReference type="PANTHER" id="PTHR30093">
    <property type="entry name" value="GENERAL SECRETION PATHWAY PROTEIN G"/>
    <property type="match status" value="1"/>
</dbReference>
<dbReference type="EMBL" id="CP003364">
    <property type="protein sequence ID" value="AGA24748.1"/>
    <property type="molecule type" value="Genomic_DNA"/>
</dbReference>
<proteinExistence type="predicted"/>
<dbReference type="Proteomes" id="UP000010798">
    <property type="component" value="Chromosome"/>
</dbReference>
<organism evidence="3 4">
    <name type="scientific">Singulisphaera acidiphila (strain ATCC BAA-1392 / DSM 18658 / VKM B-2454 / MOB10)</name>
    <dbReference type="NCBI Taxonomy" id="886293"/>
    <lineage>
        <taxon>Bacteria</taxon>
        <taxon>Pseudomonadati</taxon>
        <taxon>Planctomycetota</taxon>
        <taxon>Planctomycetia</taxon>
        <taxon>Isosphaerales</taxon>
        <taxon>Isosphaeraceae</taxon>
        <taxon>Singulisphaera</taxon>
    </lineage>
</organism>
<keyword evidence="1" id="KW-1133">Transmembrane helix</keyword>
<accession>L0D7E3</accession>
<dbReference type="HOGENOM" id="CLU_041661_0_0_0"/>
<dbReference type="SUPFAM" id="SSF54523">
    <property type="entry name" value="Pili subunits"/>
    <property type="match status" value="1"/>
</dbReference>
<dbReference type="NCBIfam" id="TIGR04294">
    <property type="entry name" value="pre_pil_HX9DG"/>
    <property type="match status" value="1"/>
</dbReference>
<feature type="transmembrane region" description="Helical" evidence="1">
    <location>
        <begin position="12"/>
        <end position="35"/>
    </location>
</feature>
<dbReference type="InterPro" id="IPR011453">
    <property type="entry name" value="DUF1559"/>
</dbReference>
<dbReference type="InterPro" id="IPR045584">
    <property type="entry name" value="Pilin-like"/>
</dbReference>
<dbReference type="AlphaFoldDB" id="L0D7E3"/>
<evidence type="ECO:0000259" key="2">
    <source>
        <dbReference type="Pfam" id="PF07596"/>
    </source>
</evidence>
<dbReference type="Pfam" id="PF07596">
    <property type="entry name" value="SBP_bac_10"/>
    <property type="match status" value="1"/>
</dbReference>
<dbReference type="KEGG" id="saci:Sinac_0302"/>
<dbReference type="eggNOG" id="COG4968">
    <property type="taxonomic scope" value="Bacteria"/>
</dbReference>
<dbReference type="PROSITE" id="PS00409">
    <property type="entry name" value="PROKAR_NTER_METHYL"/>
    <property type="match status" value="1"/>
</dbReference>
<protein>
    <submittedName>
        <fullName evidence="3">Prepilin-type N-terminal cleavage/methylation domain-containing protein</fullName>
    </submittedName>
</protein>
<dbReference type="InterPro" id="IPR027558">
    <property type="entry name" value="Pre_pil_HX9DG_C"/>
</dbReference>
<evidence type="ECO:0000256" key="1">
    <source>
        <dbReference type="SAM" id="Phobius"/>
    </source>
</evidence>
<keyword evidence="4" id="KW-1185">Reference proteome</keyword>
<sequence length="319" mass="34876">MPNTSPSKATGFTLIELFVVIAIISILLGLIIPAVQAVRETARRTQCVSNLRQIGIGNNSYHALHNMFPSSVLMNAQHYSTNCLSEFVHLLPHLEASPLYNSINMSFVNLELADAPSLENRTARNSKVRLFLCPSDTEPNHLNSYRFNRGRYRVSKGTPYDGPFSIGVFPSANTVRDGLTNTAFVSERIGGSFVEGSYSSVSDVRIPTGSSIIITSDLTFIPYCLATPDYVWMLQSGRYWFYGGFGFTHYNHNGVPNDPRPTCSSGPIANWSTGGLAPPRAFHANGVNVLFGDGHVTGVTPTINVSVWAAMGTYHGKDY</sequence>
<evidence type="ECO:0000313" key="3">
    <source>
        <dbReference type="EMBL" id="AGA24748.1"/>
    </source>
</evidence>
<evidence type="ECO:0000313" key="4">
    <source>
        <dbReference type="Proteomes" id="UP000010798"/>
    </source>
</evidence>
<dbReference type="STRING" id="886293.Sinac_0302"/>
<reference evidence="3 4" key="1">
    <citation type="submission" date="2012-02" db="EMBL/GenBank/DDBJ databases">
        <title>Complete sequence of chromosome of Singulisphaera acidiphila DSM 18658.</title>
        <authorList>
            <consortium name="US DOE Joint Genome Institute (JGI-PGF)"/>
            <person name="Lucas S."/>
            <person name="Copeland A."/>
            <person name="Lapidus A."/>
            <person name="Glavina del Rio T."/>
            <person name="Dalin E."/>
            <person name="Tice H."/>
            <person name="Bruce D."/>
            <person name="Goodwin L."/>
            <person name="Pitluck S."/>
            <person name="Peters L."/>
            <person name="Ovchinnikova G."/>
            <person name="Chertkov O."/>
            <person name="Kyrpides N."/>
            <person name="Mavromatis K."/>
            <person name="Ivanova N."/>
            <person name="Brettin T."/>
            <person name="Detter J.C."/>
            <person name="Han C."/>
            <person name="Larimer F."/>
            <person name="Land M."/>
            <person name="Hauser L."/>
            <person name="Markowitz V."/>
            <person name="Cheng J.-F."/>
            <person name="Hugenholtz P."/>
            <person name="Woyke T."/>
            <person name="Wu D."/>
            <person name="Tindall B."/>
            <person name="Pomrenke H."/>
            <person name="Brambilla E."/>
            <person name="Klenk H.-P."/>
            <person name="Eisen J.A."/>
        </authorList>
    </citation>
    <scope>NUCLEOTIDE SEQUENCE [LARGE SCALE GENOMIC DNA]</scope>
    <source>
        <strain evidence="4">ATCC BAA-1392 / DSM 18658 / VKM B-2454 / MOB10</strain>
    </source>
</reference>
<feature type="domain" description="DUF1559" evidence="2">
    <location>
        <begin position="36"/>
        <end position="304"/>
    </location>
</feature>
<dbReference type="NCBIfam" id="TIGR02532">
    <property type="entry name" value="IV_pilin_GFxxxE"/>
    <property type="match status" value="1"/>
</dbReference>
<keyword evidence="1" id="KW-0472">Membrane</keyword>